<organism evidence="2 3">
    <name type="scientific">Rhizobium helianthi</name>
    <dbReference type="NCBI Taxonomy" id="1132695"/>
    <lineage>
        <taxon>Bacteria</taxon>
        <taxon>Pseudomonadati</taxon>
        <taxon>Pseudomonadota</taxon>
        <taxon>Alphaproteobacteria</taxon>
        <taxon>Hyphomicrobiales</taxon>
        <taxon>Rhizobiaceae</taxon>
        <taxon>Rhizobium/Agrobacterium group</taxon>
        <taxon>Rhizobium</taxon>
    </lineage>
</organism>
<feature type="domain" description="DUF6456" evidence="1">
    <location>
        <begin position="111"/>
        <end position="245"/>
    </location>
</feature>
<dbReference type="EMBL" id="JBHUEQ010000025">
    <property type="protein sequence ID" value="MFD1746583.1"/>
    <property type="molecule type" value="Genomic_DNA"/>
</dbReference>
<keyword evidence="3" id="KW-1185">Reference proteome</keyword>
<dbReference type="InterPro" id="IPR045599">
    <property type="entry name" value="DUF6456"/>
</dbReference>
<proteinExistence type="predicted"/>
<evidence type="ECO:0000313" key="2">
    <source>
        <dbReference type="EMBL" id="MFD1746583.1"/>
    </source>
</evidence>
<comment type="caution">
    <text evidence="2">The sequence shown here is derived from an EMBL/GenBank/DDBJ whole genome shotgun (WGS) entry which is preliminary data.</text>
</comment>
<accession>A0ABW4M556</accession>
<reference evidence="3" key="1">
    <citation type="journal article" date="2019" name="Int. J. Syst. Evol. Microbiol.">
        <title>The Global Catalogue of Microorganisms (GCM) 10K type strain sequencing project: providing services to taxonomists for standard genome sequencing and annotation.</title>
        <authorList>
            <consortium name="The Broad Institute Genomics Platform"/>
            <consortium name="The Broad Institute Genome Sequencing Center for Infectious Disease"/>
            <person name="Wu L."/>
            <person name="Ma J."/>
        </authorList>
    </citation>
    <scope>NUCLEOTIDE SEQUENCE [LARGE SCALE GENOMIC DNA]</scope>
    <source>
        <strain evidence="3">CG52</strain>
    </source>
</reference>
<dbReference type="Pfam" id="PF20057">
    <property type="entry name" value="DUF6456"/>
    <property type="match status" value="1"/>
</dbReference>
<gene>
    <name evidence="2" type="ORF">ACFSE1_14010</name>
</gene>
<protein>
    <submittedName>
        <fullName evidence="2">DUF6456 domain-containing protein</fullName>
    </submittedName>
</protein>
<sequence length="266" mass="29757">MASDGQKHLRRFLQLLFKAGGHARMEADRGESLVLWLDKTSTRLEASLLDEASRRGFVTCEGLTVRARPEARSFLRRSLAEEEERRFASQHGMELREEREVEGHVQPVLRNALDSPLSQLARLKDRSGQPFLPAEALEAGERLAGDFQRAHLQPAITMRWEPRLSQPVKGGGQGGKVDLTDSALAARERVSQAVDAMGPELAGVALDVCCFAKGLEVVERERGWPARSAKLMLRTALLALARHYAPPARMRRRHHWGDEGYRPDLS</sequence>
<evidence type="ECO:0000259" key="1">
    <source>
        <dbReference type="Pfam" id="PF20057"/>
    </source>
</evidence>
<evidence type="ECO:0000313" key="3">
    <source>
        <dbReference type="Proteomes" id="UP001597322"/>
    </source>
</evidence>
<dbReference type="RefSeq" id="WP_377402500.1">
    <property type="nucleotide sequence ID" value="NZ_JBHUEQ010000025.1"/>
</dbReference>
<dbReference type="Proteomes" id="UP001597322">
    <property type="component" value="Unassembled WGS sequence"/>
</dbReference>
<name>A0ABW4M556_9HYPH</name>